<name>E3J4T3_PSEI1</name>
<gene>
    <name evidence="1" type="ordered locus">FraEuI1c_0164</name>
</gene>
<dbReference type="KEGG" id="fri:FraEuI1c_0164"/>
<reference evidence="1 2" key="1">
    <citation type="submission" date="2010-10" db="EMBL/GenBank/DDBJ databases">
        <title>Complete sequence of Frankia sp. EuI1c.</title>
        <authorList>
            <consortium name="US DOE Joint Genome Institute"/>
            <person name="Lucas S."/>
            <person name="Copeland A."/>
            <person name="Lapidus A."/>
            <person name="Cheng J.-F."/>
            <person name="Bruce D."/>
            <person name="Goodwin L."/>
            <person name="Pitluck S."/>
            <person name="Chertkov O."/>
            <person name="Detter J.C."/>
            <person name="Han C."/>
            <person name="Tapia R."/>
            <person name="Land M."/>
            <person name="Hauser L."/>
            <person name="Jeffries C."/>
            <person name="Kyrpides N."/>
            <person name="Ivanova N."/>
            <person name="Mikhailova N."/>
            <person name="Beauchemin N."/>
            <person name="Sen A."/>
            <person name="Sur S.A."/>
            <person name="Gtari M."/>
            <person name="Wall L."/>
            <person name="Tisa L."/>
            <person name="Woyke T."/>
        </authorList>
    </citation>
    <scope>NUCLEOTIDE SEQUENCE [LARGE SCALE GENOMIC DNA]</scope>
    <source>
        <strain evidence="2">DSM 45817 / CECT 9037 / EuI1c</strain>
    </source>
</reference>
<keyword evidence="2" id="KW-1185">Reference proteome</keyword>
<proteinExistence type="predicted"/>
<dbReference type="InParanoid" id="E3J4T3"/>
<dbReference type="OrthoDB" id="3203762at2"/>
<dbReference type="Proteomes" id="UP000002484">
    <property type="component" value="Chromosome"/>
</dbReference>
<evidence type="ECO:0000313" key="1">
    <source>
        <dbReference type="EMBL" id="ADP78252.1"/>
    </source>
</evidence>
<accession>E3J4T3</accession>
<evidence type="ECO:0000313" key="2">
    <source>
        <dbReference type="Proteomes" id="UP000002484"/>
    </source>
</evidence>
<dbReference type="AlphaFoldDB" id="E3J4T3"/>
<sequence>MFGFEFQTANAFVKGPFVAGVGERQVAWRHTLTKATLEGDESRRPGATADLEFVTPAVEDLQSANAAVGALTGLAQAILDTRPVSGGIRIFKKGGQLAGGVWQADCAILIHDETFGAQAQGTVGVPLTGIGTLLSKVWARTAGHSDSHSQVAQEESGFFEYLSTAIPACQEAENVEAAELYGFLTACHLFLVRATRAPLSFVSGEDLTGFHPTESKGIFDFSDRPDVRAAAARVRGLEAPPERALVKVGSDSPKDMFQLLHRTDFHSMYLAVPEKQRKIIEGRPVAEALWPPEWSGAEAFVFPLPYRIEAEATDTRARGLEPLTKAEWINEKAPRLERAPVTWTLVDHGPTIGDWWTSVQKGDVRRDGIPKDAASPPPGFRGRDPKYLATFPDSSIEDKATFYGMGSFPIDVDKKTGIPLAVYEHRDLMADKDIPPQEKLGLAQWSTVVAVFVEHYVPTLG</sequence>
<protein>
    <submittedName>
        <fullName evidence="1">Uncharacterized protein</fullName>
    </submittedName>
</protein>
<dbReference type="EMBL" id="CP002299">
    <property type="protein sequence ID" value="ADP78252.1"/>
    <property type="molecule type" value="Genomic_DNA"/>
</dbReference>
<dbReference type="HOGENOM" id="CLU_603762_0_0_11"/>
<dbReference type="STRING" id="298654.FraEuI1c_0164"/>
<organism evidence="1 2">
    <name type="scientific">Pseudofrankia inefficax (strain DSM 45817 / CECT 9037 / DDB 130130 / EuI1c)</name>
    <name type="common">Frankia inefficax</name>
    <dbReference type="NCBI Taxonomy" id="298654"/>
    <lineage>
        <taxon>Bacteria</taxon>
        <taxon>Bacillati</taxon>
        <taxon>Actinomycetota</taxon>
        <taxon>Actinomycetes</taxon>
        <taxon>Frankiales</taxon>
        <taxon>Frankiaceae</taxon>
        <taxon>Pseudofrankia</taxon>
    </lineage>
</organism>